<reference evidence="2" key="1">
    <citation type="journal article" date="2019" name="Int. J. Syst. Evol. Microbiol.">
        <title>The Global Catalogue of Microorganisms (GCM) 10K type strain sequencing project: providing services to taxonomists for standard genome sequencing and annotation.</title>
        <authorList>
            <consortium name="The Broad Institute Genomics Platform"/>
            <consortium name="The Broad Institute Genome Sequencing Center for Infectious Disease"/>
            <person name="Wu L."/>
            <person name="Ma J."/>
        </authorList>
    </citation>
    <scope>NUCLEOTIDE SEQUENCE [LARGE SCALE GENOMIC DNA]</scope>
    <source>
        <strain evidence="2">CGMCC 1.12471</strain>
    </source>
</reference>
<gene>
    <name evidence="1" type="ORF">ACFSBI_12725</name>
</gene>
<accession>A0ABW4LK22</accession>
<name>A0ABW4LK22_9MICO</name>
<keyword evidence="2" id="KW-1185">Reference proteome</keyword>
<evidence type="ECO:0000313" key="1">
    <source>
        <dbReference type="EMBL" id="MFD1722414.1"/>
    </source>
</evidence>
<comment type="caution">
    <text evidence="1">The sequence shown here is derived from an EMBL/GenBank/DDBJ whole genome shotgun (WGS) entry which is preliminary data.</text>
</comment>
<dbReference type="Proteomes" id="UP001597347">
    <property type="component" value="Unassembled WGS sequence"/>
</dbReference>
<sequence length="81" mass="8855">MSFPANRARRVTSMPTVVMQGRVIPQVRDQVQAAAEASGVTMSYYLEALITELVRERGELPVVPKPGIASTQQELPIQMAS</sequence>
<proteinExistence type="predicted"/>
<dbReference type="EMBL" id="JBHUEA010000020">
    <property type="protein sequence ID" value="MFD1722414.1"/>
    <property type="molecule type" value="Genomic_DNA"/>
</dbReference>
<dbReference type="RefSeq" id="WP_377935489.1">
    <property type="nucleotide sequence ID" value="NZ_JBHUEA010000020.1"/>
</dbReference>
<organism evidence="1 2">
    <name type="scientific">Amnibacterium endophyticum</name>
    <dbReference type="NCBI Taxonomy" id="2109337"/>
    <lineage>
        <taxon>Bacteria</taxon>
        <taxon>Bacillati</taxon>
        <taxon>Actinomycetota</taxon>
        <taxon>Actinomycetes</taxon>
        <taxon>Micrococcales</taxon>
        <taxon>Microbacteriaceae</taxon>
        <taxon>Amnibacterium</taxon>
    </lineage>
</organism>
<evidence type="ECO:0008006" key="3">
    <source>
        <dbReference type="Google" id="ProtNLM"/>
    </source>
</evidence>
<evidence type="ECO:0000313" key="2">
    <source>
        <dbReference type="Proteomes" id="UP001597347"/>
    </source>
</evidence>
<protein>
    <recommendedName>
        <fullName evidence="3">Toxin-antitoxin system</fullName>
    </recommendedName>
</protein>